<dbReference type="InterPro" id="IPR003661">
    <property type="entry name" value="HisK_dim/P_dom"/>
</dbReference>
<dbReference type="InterPro" id="IPR005467">
    <property type="entry name" value="His_kinase_dom"/>
</dbReference>
<dbReference type="PROSITE" id="PS50109">
    <property type="entry name" value="HIS_KIN"/>
    <property type="match status" value="1"/>
</dbReference>
<dbReference type="Pfam" id="PF00512">
    <property type="entry name" value="HisKA"/>
    <property type="match status" value="1"/>
</dbReference>
<dbReference type="PRINTS" id="PR00344">
    <property type="entry name" value="BCTRLSENSOR"/>
</dbReference>
<name>A0ABY5WP40_9RHOB</name>
<evidence type="ECO:0000256" key="6">
    <source>
        <dbReference type="ARBA" id="ARBA00023012"/>
    </source>
</evidence>
<evidence type="ECO:0000313" key="8">
    <source>
        <dbReference type="EMBL" id="UWQ43146.1"/>
    </source>
</evidence>
<dbReference type="Proteomes" id="UP001058514">
    <property type="component" value="Chromosome"/>
</dbReference>
<dbReference type="Gene3D" id="1.10.287.130">
    <property type="match status" value="1"/>
</dbReference>
<organism evidence="8 9">
    <name type="scientific">Leisingera aquaemixtae</name>
    <dbReference type="NCBI Taxonomy" id="1396826"/>
    <lineage>
        <taxon>Bacteria</taxon>
        <taxon>Pseudomonadati</taxon>
        <taxon>Pseudomonadota</taxon>
        <taxon>Alphaproteobacteria</taxon>
        <taxon>Rhodobacterales</taxon>
        <taxon>Roseobacteraceae</taxon>
        <taxon>Leisingera</taxon>
    </lineage>
</organism>
<dbReference type="SMART" id="SM00387">
    <property type="entry name" value="HATPase_c"/>
    <property type="match status" value="1"/>
</dbReference>
<dbReference type="Gene3D" id="3.30.565.10">
    <property type="entry name" value="Histidine kinase-like ATPase, C-terminal domain"/>
    <property type="match status" value="1"/>
</dbReference>
<evidence type="ECO:0000313" key="9">
    <source>
        <dbReference type="Proteomes" id="UP001058514"/>
    </source>
</evidence>
<dbReference type="GO" id="GO:0016301">
    <property type="term" value="F:kinase activity"/>
    <property type="evidence" value="ECO:0007669"/>
    <property type="project" value="UniProtKB-KW"/>
</dbReference>
<evidence type="ECO:0000256" key="3">
    <source>
        <dbReference type="ARBA" id="ARBA00022553"/>
    </source>
</evidence>
<dbReference type="InterPro" id="IPR003594">
    <property type="entry name" value="HATPase_dom"/>
</dbReference>
<evidence type="ECO:0000256" key="1">
    <source>
        <dbReference type="ARBA" id="ARBA00000085"/>
    </source>
</evidence>
<keyword evidence="6" id="KW-0902">Two-component regulatory system</keyword>
<dbReference type="PANTHER" id="PTHR45453">
    <property type="entry name" value="PHOSPHATE REGULON SENSOR PROTEIN PHOR"/>
    <property type="match status" value="1"/>
</dbReference>
<dbReference type="CDD" id="cd00082">
    <property type="entry name" value="HisKA"/>
    <property type="match status" value="1"/>
</dbReference>
<dbReference type="RefSeq" id="WP_259965627.1">
    <property type="nucleotide sequence ID" value="NZ_CP081051.1"/>
</dbReference>
<dbReference type="InterPro" id="IPR004358">
    <property type="entry name" value="Sig_transdc_His_kin-like_C"/>
</dbReference>
<keyword evidence="3" id="KW-0597">Phosphoprotein</keyword>
<sequence length="346" mass="37531">MTTELIDGFLAAIPLPAVLVDQTERFIAVNADAAALLGQGVKGRHFATILRQPSVAAAIEGCLRDRSLRVAKHLANDGAQDTTFAVTLRYVPGIGAVAGGAVLACFDDVTEREQAGQMRRDFVANVSHELRTPLTALIGFIETLRGPAREDAQARDRFLAIMEGEASRMNRLVGDLLSLNRVESEERVRPKQTVDLTAHLASTLKTLQPVAEARGVQINLEAPDEAVSVTGDPDQLQQVFTNLVENAVKYGGDQVRVVLSRTDRDPSVRAAAARVHVIDNGPGIDPVHLPRLTERFYRADSHRSREMGGTGLGLAIVKHIVNRHRGRLRVDSELGQGSVFTVILPE</sequence>
<dbReference type="EMBL" id="CP081051">
    <property type="protein sequence ID" value="UWQ43146.1"/>
    <property type="molecule type" value="Genomic_DNA"/>
</dbReference>
<gene>
    <name evidence="8" type="ORF">K3718_08700</name>
</gene>
<evidence type="ECO:0000259" key="7">
    <source>
        <dbReference type="PROSITE" id="PS50109"/>
    </source>
</evidence>
<dbReference type="EC" id="2.7.13.3" evidence="2"/>
<keyword evidence="4" id="KW-0808">Transferase</keyword>
<dbReference type="InterPro" id="IPR050351">
    <property type="entry name" value="BphY/WalK/GraS-like"/>
</dbReference>
<dbReference type="InterPro" id="IPR036890">
    <property type="entry name" value="HATPase_C_sf"/>
</dbReference>
<dbReference type="SMART" id="SM00388">
    <property type="entry name" value="HisKA"/>
    <property type="match status" value="1"/>
</dbReference>
<feature type="domain" description="Histidine kinase" evidence="7">
    <location>
        <begin position="125"/>
        <end position="346"/>
    </location>
</feature>
<keyword evidence="5 8" id="KW-0418">Kinase</keyword>
<proteinExistence type="predicted"/>
<comment type="catalytic activity">
    <reaction evidence="1">
        <text>ATP + protein L-histidine = ADP + protein N-phospho-L-histidine.</text>
        <dbReference type="EC" id="2.7.13.3"/>
    </reaction>
</comment>
<dbReference type="PANTHER" id="PTHR45453:SF1">
    <property type="entry name" value="PHOSPHATE REGULON SENSOR PROTEIN PHOR"/>
    <property type="match status" value="1"/>
</dbReference>
<keyword evidence="9" id="KW-1185">Reference proteome</keyword>
<protein>
    <recommendedName>
        <fullName evidence="2">histidine kinase</fullName>
        <ecNumber evidence="2">2.7.13.3</ecNumber>
    </recommendedName>
</protein>
<dbReference type="SUPFAM" id="SSF47384">
    <property type="entry name" value="Homodimeric domain of signal transducing histidine kinase"/>
    <property type="match status" value="1"/>
</dbReference>
<evidence type="ECO:0000256" key="4">
    <source>
        <dbReference type="ARBA" id="ARBA00022679"/>
    </source>
</evidence>
<accession>A0ABY5WP40</accession>
<dbReference type="Pfam" id="PF02518">
    <property type="entry name" value="HATPase_c"/>
    <property type="match status" value="1"/>
</dbReference>
<evidence type="ECO:0000256" key="2">
    <source>
        <dbReference type="ARBA" id="ARBA00012438"/>
    </source>
</evidence>
<reference evidence="8" key="1">
    <citation type="submission" date="2021-08" db="EMBL/GenBank/DDBJ databases">
        <authorList>
            <person name="Nwanade C."/>
            <person name="Wang M."/>
            <person name="Masoudi A."/>
            <person name="Yu Z."/>
            <person name="Liu J."/>
        </authorList>
    </citation>
    <scope>NUCLEOTIDE SEQUENCE</scope>
    <source>
        <strain evidence="8">S166</strain>
    </source>
</reference>
<dbReference type="SUPFAM" id="SSF55874">
    <property type="entry name" value="ATPase domain of HSP90 chaperone/DNA topoisomerase II/histidine kinase"/>
    <property type="match status" value="1"/>
</dbReference>
<dbReference type="InterPro" id="IPR036097">
    <property type="entry name" value="HisK_dim/P_sf"/>
</dbReference>
<evidence type="ECO:0000256" key="5">
    <source>
        <dbReference type="ARBA" id="ARBA00022777"/>
    </source>
</evidence>
<dbReference type="Gene3D" id="3.30.450.20">
    <property type="entry name" value="PAS domain"/>
    <property type="match status" value="1"/>
</dbReference>